<keyword evidence="13" id="KW-1185">Reference proteome</keyword>
<evidence type="ECO:0000313" key="13">
    <source>
        <dbReference type="Proteomes" id="UP001596505"/>
    </source>
</evidence>
<sequence>MNLKKIQSLLNKKFILFFVVVIMFWAKTYITYKTQFHLGIDNKMQAFLLFINPISSALFFFGIALFFKGRGRYWAMFIINFILSFVLYANVVYYRFFNDFITLPTLAQTQNFGEVSGSATALMKPYDILFFADTIIILALILFKVIKPQERIKGRAVLAVFTTAIMVFIVNLSLAEADRPQLLSRTFDRNYLVKYLGQYNYQIYDIIQTSMTTAQRAFADSNDLTDVENWTKSNYTKPNPEYYGKAKGMNVIYISMESLQNWMINYKLDGKEVTPFLNKLTHDKNTFYFDNFFHQTGQGKTSDAEFMMENSLFPLPQGSVFSTKSSNTYQAAPSILDQRGYTTAALHGNTGSFWNRDDMYKALGYEKFFDSQYYDMSDKNVINYGMKDKPFVQESMPYLEGLKQPFYAKMIWLSNHFPFVLPKEDIDFPAADTGDSVVNRYFQTAHYMDEALEQFFNNLKKDGLYNHTIIVLYGDHYGISENHNKAMSQVMGQKITPYENAQLQRVPLFIHVPGVKGKIDHTYGGEVDVRPTILHLLGVDTKDYISFGSDLLSNDHRQIVPFRNGDFATPKYTQVNGVCYQNPSGKVAANPKACKPYDNVVKKELALSDKVVYGDLLRFYHPKGYKPVNRAKINYASDQTQGLTNEDKLKIPGVAEKKHEKALKQNSSGGDSNSQSDK</sequence>
<dbReference type="GO" id="GO:0016740">
    <property type="term" value="F:transferase activity"/>
    <property type="evidence" value="ECO:0007669"/>
    <property type="project" value="UniProtKB-KW"/>
</dbReference>
<evidence type="ECO:0000256" key="5">
    <source>
        <dbReference type="ARBA" id="ARBA00022692"/>
    </source>
</evidence>
<evidence type="ECO:0000256" key="10">
    <source>
        <dbReference type="SAM" id="Phobius"/>
    </source>
</evidence>
<dbReference type="Proteomes" id="UP001596505">
    <property type="component" value="Unassembled WGS sequence"/>
</dbReference>
<dbReference type="InterPro" id="IPR050448">
    <property type="entry name" value="OpgB/LTA_synthase_biosynth"/>
</dbReference>
<evidence type="ECO:0000256" key="1">
    <source>
        <dbReference type="ARBA" id="ARBA00004651"/>
    </source>
</evidence>
<evidence type="ECO:0000256" key="4">
    <source>
        <dbReference type="ARBA" id="ARBA00022475"/>
    </source>
</evidence>
<feature type="transmembrane region" description="Helical" evidence="10">
    <location>
        <begin position="14"/>
        <end position="32"/>
    </location>
</feature>
<dbReference type="PIRSF" id="PIRSF005091">
    <property type="entry name" value="Mmb_sulf_HI1246"/>
    <property type="match status" value="1"/>
</dbReference>
<dbReference type="Gene3D" id="3.30.1120.170">
    <property type="match status" value="1"/>
</dbReference>
<dbReference type="EMBL" id="JBHTCO010000004">
    <property type="protein sequence ID" value="MFC7392315.1"/>
    <property type="molecule type" value="Genomic_DNA"/>
</dbReference>
<evidence type="ECO:0000256" key="3">
    <source>
        <dbReference type="ARBA" id="ARBA00009983"/>
    </source>
</evidence>
<keyword evidence="5 10" id="KW-0812">Transmembrane</keyword>
<dbReference type="CDD" id="cd16015">
    <property type="entry name" value="LTA_synthase"/>
    <property type="match status" value="1"/>
</dbReference>
<keyword evidence="6 10" id="KW-1133">Transmembrane helix</keyword>
<dbReference type="PANTHER" id="PTHR47371">
    <property type="entry name" value="LIPOTEICHOIC ACID SYNTHASE"/>
    <property type="match status" value="1"/>
</dbReference>
<feature type="compositionally biased region" description="Low complexity" evidence="9">
    <location>
        <begin position="664"/>
        <end position="678"/>
    </location>
</feature>
<keyword evidence="7 8" id="KW-0472">Membrane</keyword>
<comment type="caution">
    <text evidence="12">The sequence shown here is derived from an EMBL/GenBank/DDBJ whole genome shotgun (WGS) entry which is preliminary data.</text>
</comment>
<dbReference type="RefSeq" id="WP_380964323.1">
    <property type="nucleotide sequence ID" value="NZ_JBHTCO010000004.1"/>
</dbReference>
<dbReference type="InterPro" id="IPR012160">
    <property type="entry name" value="LtaS-like"/>
</dbReference>
<dbReference type="InterPro" id="IPR017850">
    <property type="entry name" value="Alkaline_phosphatase_core_sf"/>
</dbReference>
<feature type="region of interest" description="Disordered" evidence="9">
    <location>
        <begin position="659"/>
        <end position="678"/>
    </location>
</feature>
<evidence type="ECO:0000256" key="9">
    <source>
        <dbReference type="SAM" id="MobiDB-lite"/>
    </source>
</evidence>
<evidence type="ECO:0000259" key="11">
    <source>
        <dbReference type="Pfam" id="PF00884"/>
    </source>
</evidence>
<dbReference type="SUPFAM" id="SSF53649">
    <property type="entry name" value="Alkaline phosphatase-like"/>
    <property type="match status" value="1"/>
</dbReference>
<dbReference type="Gene3D" id="3.40.720.10">
    <property type="entry name" value="Alkaline Phosphatase, subunit A"/>
    <property type="match status" value="1"/>
</dbReference>
<dbReference type="PANTHER" id="PTHR47371:SF3">
    <property type="entry name" value="PHOSPHOGLYCEROL TRANSFERASE I"/>
    <property type="match status" value="1"/>
</dbReference>
<keyword evidence="12" id="KW-0808">Transferase</keyword>
<evidence type="ECO:0000256" key="7">
    <source>
        <dbReference type="ARBA" id="ARBA00023136"/>
    </source>
</evidence>
<comment type="subcellular location">
    <subcellularLocation>
        <location evidence="1">Cell membrane</location>
        <topology evidence="1">Multi-pass membrane protein</topology>
    </subcellularLocation>
</comment>
<accession>A0ABW2PVI2</accession>
<feature type="transmembrane region" description="Helical" evidence="10">
    <location>
        <begin position="128"/>
        <end position="145"/>
    </location>
</feature>
<dbReference type="Pfam" id="PF00884">
    <property type="entry name" value="Sulfatase"/>
    <property type="match status" value="1"/>
</dbReference>
<evidence type="ECO:0000313" key="12">
    <source>
        <dbReference type="EMBL" id="MFC7392315.1"/>
    </source>
</evidence>
<evidence type="ECO:0000256" key="8">
    <source>
        <dbReference type="PIRNR" id="PIRNR005091"/>
    </source>
</evidence>
<dbReference type="InterPro" id="IPR000917">
    <property type="entry name" value="Sulfatase_N"/>
</dbReference>
<gene>
    <name evidence="12" type="ORF">ACFQRG_04910</name>
</gene>
<reference evidence="13" key="1">
    <citation type="journal article" date="2019" name="Int. J. Syst. Evol. Microbiol.">
        <title>The Global Catalogue of Microorganisms (GCM) 10K type strain sequencing project: providing services to taxonomists for standard genome sequencing and annotation.</title>
        <authorList>
            <consortium name="The Broad Institute Genomics Platform"/>
            <consortium name="The Broad Institute Genome Sequencing Center for Infectious Disease"/>
            <person name="Wu L."/>
            <person name="Ma J."/>
        </authorList>
    </citation>
    <scope>NUCLEOTIDE SEQUENCE [LARGE SCALE GENOMIC DNA]</scope>
    <source>
        <strain evidence="13">CGMCC 1.16305</strain>
    </source>
</reference>
<comment type="similarity">
    <text evidence="3 8">Belongs to the LTA synthase family.</text>
</comment>
<keyword evidence="4 8" id="KW-1003">Cell membrane</keyword>
<feature type="transmembrane region" description="Helical" evidence="10">
    <location>
        <begin position="157"/>
        <end position="175"/>
    </location>
</feature>
<comment type="pathway">
    <text evidence="2">Cell wall biogenesis; lipoteichoic acid biosynthesis.</text>
</comment>
<organism evidence="12 13">
    <name type="scientific">Scopulibacillus cellulosilyticus</name>
    <dbReference type="NCBI Taxonomy" id="2665665"/>
    <lineage>
        <taxon>Bacteria</taxon>
        <taxon>Bacillati</taxon>
        <taxon>Bacillota</taxon>
        <taxon>Bacilli</taxon>
        <taxon>Bacillales</taxon>
        <taxon>Sporolactobacillaceae</taxon>
        <taxon>Scopulibacillus</taxon>
    </lineage>
</organism>
<feature type="domain" description="Sulfatase N-terminal" evidence="11">
    <location>
        <begin position="250"/>
        <end position="539"/>
    </location>
</feature>
<dbReference type="EC" id="2.7.8.-" evidence="12"/>
<proteinExistence type="inferred from homology"/>
<feature type="transmembrane region" description="Helical" evidence="10">
    <location>
        <begin position="74"/>
        <end position="96"/>
    </location>
</feature>
<feature type="transmembrane region" description="Helical" evidence="10">
    <location>
        <begin position="44"/>
        <end position="67"/>
    </location>
</feature>
<protein>
    <submittedName>
        <fullName evidence="12">LTA synthase family protein</fullName>
        <ecNumber evidence="12">2.7.8.-</ecNumber>
    </submittedName>
</protein>
<evidence type="ECO:0000256" key="2">
    <source>
        <dbReference type="ARBA" id="ARBA00004936"/>
    </source>
</evidence>
<evidence type="ECO:0000256" key="6">
    <source>
        <dbReference type="ARBA" id="ARBA00022989"/>
    </source>
</evidence>
<name>A0ABW2PVI2_9BACL</name>